<dbReference type="AlphaFoldDB" id="A0A2U3ALH1"/>
<feature type="transmembrane region" description="Helical" evidence="1">
    <location>
        <begin position="6"/>
        <end position="22"/>
    </location>
</feature>
<name>A0A2U3ALH1_9BACL</name>
<keyword evidence="1" id="KW-0472">Membrane</keyword>
<dbReference type="OrthoDB" id="2662123at2"/>
<accession>A0A2U3ALH1</accession>
<keyword evidence="1" id="KW-0812">Transmembrane</keyword>
<dbReference type="Pfam" id="PF12841">
    <property type="entry name" value="YvrJ"/>
    <property type="match status" value="1"/>
</dbReference>
<keyword evidence="3" id="KW-1185">Reference proteome</keyword>
<evidence type="ECO:0000313" key="2">
    <source>
        <dbReference type="EMBL" id="PWI25374.1"/>
    </source>
</evidence>
<keyword evidence="1" id="KW-1133">Transmembrane helix</keyword>
<protein>
    <submittedName>
        <fullName evidence="2">YvrJ family protein</fullName>
    </submittedName>
</protein>
<dbReference type="RefSeq" id="WP_109306003.1">
    <property type="nucleotide sequence ID" value="NZ_BJUF01000033.1"/>
</dbReference>
<evidence type="ECO:0000313" key="3">
    <source>
        <dbReference type="Proteomes" id="UP000245938"/>
    </source>
</evidence>
<comment type="caution">
    <text evidence="2">The sequence shown here is derived from an EMBL/GenBank/DDBJ whole genome shotgun (WGS) entry which is preliminary data.</text>
</comment>
<dbReference type="Proteomes" id="UP000245938">
    <property type="component" value="Unassembled WGS sequence"/>
</dbReference>
<reference evidence="2 3" key="1">
    <citation type="submission" date="2018-05" db="EMBL/GenBank/DDBJ databases">
        <title>Kurthia sibirica genome sequence.</title>
        <authorList>
            <person name="Maclea K.S."/>
            <person name="Goen A.E."/>
        </authorList>
    </citation>
    <scope>NUCLEOTIDE SEQUENCE [LARGE SCALE GENOMIC DNA]</scope>
    <source>
        <strain evidence="2 3">ATCC 49154</strain>
    </source>
</reference>
<dbReference type="InterPro" id="IPR024419">
    <property type="entry name" value="YvrJ"/>
</dbReference>
<gene>
    <name evidence="2" type="ORF">DEX24_08530</name>
</gene>
<evidence type="ECO:0000256" key="1">
    <source>
        <dbReference type="SAM" id="Phobius"/>
    </source>
</evidence>
<proteinExistence type="predicted"/>
<dbReference type="EMBL" id="QFVR01000009">
    <property type="protein sequence ID" value="PWI25374.1"/>
    <property type="molecule type" value="Genomic_DNA"/>
</dbReference>
<organism evidence="2 3">
    <name type="scientific">Kurthia sibirica</name>
    <dbReference type="NCBI Taxonomy" id="202750"/>
    <lineage>
        <taxon>Bacteria</taxon>
        <taxon>Bacillati</taxon>
        <taxon>Bacillota</taxon>
        <taxon>Bacilli</taxon>
        <taxon>Bacillales</taxon>
        <taxon>Caryophanaceae</taxon>
        <taxon>Kurthia</taxon>
    </lineage>
</organism>
<sequence length="48" mass="5664">MEEWFAFIQNIGFPIVVAFYLLHRVETKLQGIEDVLIQLLKTSSQIRQ</sequence>